<evidence type="ECO:0000256" key="3">
    <source>
        <dbReference type="ARBA" id="ARBA00023125"/>
    </source>
</evidence>
<evidence type="ECO:0000313" key="8">
    <source>
        <dbReference type="Proteomes" id="UP000085678"/>
    </source>
</evidence>
<keyword evidence="3 5" id="KW-0238">DNA-binding</keyword>
<feature type="region of interest" description="Disordered" evidence="6">
    <location>
        <begin position="103"/>
        <end position="130"/>
    </location>
</feature>
<dbReference type="InterPro" id="IPR000418">
    <property type="entry name" value="Ets_dom"/>
</dbReference>
<dbReference type="GO" id="GO:0005634">
    <property type="term" value="C:nucleus"/>
    <property type="evidence" value="ECO:0007669"/>
    <property type="project" value="UniProtKB-SubCell"/>
</dbReference>
<proteinExistence type="inferred from homology"/>
<evidence type="ECO:0000256" key="4">
    <source>
        <dbReference type="ARBA" id="ARBA00023242"/>
    </source>
</evidence>
<dbReference type="KEGG" id="lak:106161630"/>
<dbReference type="AlphaFoldDB" id="A0A1S3I8C0"/>
<name>A0A1S3I8C0_LINAN</name>
<gene>
    <name evidence="9" type="primary">LOC106161630</name>
</gene>
<keyword evidence="8" id="KW-1185">Reference proteome</keyword>
<evidence type="ECO:0000256" key="6">
    <source>
        <dbReference type="SAM" id="MobiDB-lite"/>
    </source>
</evidence>
<dbReference type="GeneID" id="106161630"/>
<dbReference type="FunFam" id="1.10.10.10:FF:000039">
    <property type="entry name" value="Friend leukemia integration 1 transcription factor"/>
    <property type="match status" value="1"/>
</dbReference>
<reference evidence="9" key="1">
    <citation type="journal article" date="2015" name="Nat. Commun.">
        <title>The Lingula genome provides insights into brachiopod evolution and the origin of phosphate biomineralization.</title>
        <authorList>
            <person name="Luo Y.J."/>
            <person name="Takeuchi T."/>
            <person name="Koyanagi R."/>
            <person name="Yamada L."/>
            <person name="Kanda M."/>
            <person name="Khalturina M."/>
            <person name="Fujie M."/>
            <person name="Yamasaki S.I."/>
            <person name="Endo K."/>
            <person name="Satoh N."/>
        </authorList>
    </citation>
    <scope>NUCLEOTIDE SEQUENCE</scope>
</reference>
<evidence type="ECO:0000256" key="2">
    <source>
        <dbReference type="ARBA" id="ARBA00005562"/>
    </source>
</evidence>
<feature type="compositionally biased region" description="Basic and acidic residues" evidence="6">
    <location>
        <begin position="103"/>
        <end position="112"/>
    </location>
</feature>
<dbReference type="InterPro" id="IPR046328">
    <property type="entry name" value="ETS_fam"/>
</dbReference>
<dbReference type="Gene3D" id="1.10.10.10">
    <property type="entry name" value="Winged helix-like DNA-binding domain superfamily/Winged helix DNA-binding domain"/>
    <property type="match status" value="1"/>
</dbReference>
<organism evidence="8 9">
    <name type="scientific">Lingula anatina</name>
    <name type="common">Brachiopod</name>
    <name type="synonym">Lingula unguis</name>
    <dbReference type="NCBI Taxonomy" id="7574"/>
    <lineage>
        <taxon>Eukaryota</taxon>
        <taxon>Metazoa</taxon>
        <taxon>Spiralia</taxon>
        <taxon>Lophotrochozoa</taxon>
        <taxon>Brachiopoda</taxon>
        <taxon>Linguliformea</taxon>
        <taxon>Lingulata</taxon>
        <taxon>Lingulida</taxon>
        <taxon>Linguloidea</taxon>
        <taxon>Lingulidae</taxon>
        <taxon>Lingula</taxon>
    </lineage>
</organism>
<protein>
    <submittedName>
        <fullName evidence="9">ETS-related transcription factor Elf-1</fullName>
    </submittedName>
</protein>
<feature type="region of interest" description="Disordered" evidence="6">
    <location>
        <begin position="247"/>
        <end position="278"/>
    </location>
</feature>
<sequence>MYDYDLYFIKGGFSPSACAVPMETQADEHDLFIDTLLQLTDTSRREETCPSREGIFETQASCDLSGESSVGSPLSQGPSTDCALADLSDIDDIDQIIQEKLQEESKDEKIPCESKAVTSPPDIQANGRKGETTGQIQLWQFLLEMLGDPSNRHFIAWTSSEGEFKMVDPDEVARRWGLRKKKPNMNYDKLSRALRYYYDKLIMNKVHGKRYTYKFNFETILKPKVKADPEAISFIYSCCLGNEGNPVADQSKTGTPQSLTNQTPSLSASPARAPERDPPSYYEAVQEQCRQMASPRSSVPASLQALPDLKTAYAQSSSRFAVDAETLNRARHPLTCQIPEHPLDIKVEDVATSCRFQRSPHHNAQTSPQVSSTNMLSPPPHSVFPNAANSPHASPQRFYGSMEVHTQNMRRSPLAGIVPSPNNTQLLGDIIQSTQPQCVFSNAMDNLHLSTASSQGNFAQSHCGKNHRQTTNGYVSPNCVQDQRTYGDSDLQASRNYMAQPNLDVFSSTFQNQTMLALPRATPVSLQQCGYSRAAQDNCSQKADMTWTCL</sequence>
<feature type="domain" description="ETS" evidence="7">
    <location>
        <begin position="136"/>
        <end position="216"/>
    </location>
</feature>
<dbReference type="Pfam" id="PF00178">
    <property type="entry name" value="Ets"/>
    <property type="match status" value="1"/>
</dbReference>
<dbReference type="GO" id="GO:0000981">
    <property type="term" value="F:DNA-binding transcription factor activity, RNA polymerase II-specific"/>
    <property type="evidence" value="ECO:0007669"/>
    <property type="project" value="TreeGrafter"/>
</dbReference>
<dbReference type="STRING" id="7574.A0A1S3I8C0"/>
<dbReference type="SUPFAM" id="SSF46785">
    <property type="entry name" value="Winged helix' DNA-binding domain"/>
    <property type="match status" value="1"/>
</dbReference>
<dbReference type="GO" id="GO:0030154">
    <property type="term" value="P:cell differentiation"/>
    <property type="evidence" value="ECO:0007669"/>
    <property type="project" value="TreeGrafter"/>
</dbReference>
<evidence type="ECO:0000259" key="7">
    <source>
        <dbReference type="PROSITE" id="PS50061"/>
    </source>
</evidence>
<evidence type="ECO:0000313" key="9">
    <source>
        <dbReference type="RefSeq" id="XP_013394106.1"/>
    </source>
</evidence>
<dbReference type="InterPro" id="IPR036388">
    <property type="entry name" value="WH-like_DNA-bd_sf"/>
</dbReference>
<dbReference type="PANTHER" id="PTHR11849">
    <property type="entry name" value="ETS"/>
    <property type="match status" value="1"/>
</dbReference>
<reference evidence="9" key="2">
    <citation type="submission" date="2025-08" db="UniProtKB">
        <authorList>
            <consortium name="RefSeq"/>
        </authorList>
    </citation>
    <scope>IDENTIFICATION</scope>
</reference>
<keyword evidence="4 5" id="KW-0539">Nucleus</keyword>
<dbReference type="SMART" id="SM00413">
    <property type="entry name" value="ETS"/>
    <property type="match status" value="1"/>
</dbReference>
<evidence type="ECO:0000256" key="1">
    <source>
        <dbReference type="ARBA" id="ARBA00004123"/>
    </source>
</evidence>
<dbReference type="RefSeq" id="XP_013394106.1">
    <property type="nucleotide sequence ID" value="XM_013538652.2"/>
</dbReference>
<comment type="similarity">
    <text evidence="2 5">Belongs to the ETS family.</text>
</comment>
<dbReference type="GO" id="GO:0043565">
    <property type="term" value="F:sequence-specific DNA binding"/>
    <property type="evidence" value="ECO:0007669"/>
    <property type="project" value="InterPro"/>
</dbReference>
<evidence type="ECO:0000256" key="5">
    <source>
        <dbReference type="RuleBase" id="RU004019"/>
    </source>
</evidence>
<feature type="compositionally biased region" description="Polar residues" evidence="6">
    <location>
        <begin position="248"/>
        <end position="268"/>
    </location>
</feature>
<dbReference type="InterPro" id="IPR036390">
    <property type="entry name" value="WH_DNA-bd_sf"/>
</dbReference>
<dbReference type="Proteomes" id="UP000085678">
    <property type="component" value="Unplaced"/>
</dbReference>
<dbReference type="InParanoid" id="A0A1S3I8C0"/>
<dbReference type="PROSITE" id="PS00346">
    <property type="entry name" value="ETS_DOMAIN_2"/>
    <property type="match status" value="1"/>
</dbReference>
<dbReference type="PROSITE" id="PS50061">
    <property type="entry name" value="ETS_DOMAIN_3"/>
    <property type="match status" value="1"/>
</dbReference>
<dbReference type="PRINTS" id="PR00454">
    <property type="entry name" value="ETSDOMAIN"/>
</dbReference>
<comment type="subcellular location">
    <subcellularLocation>
        <location evidence="1 5">Nucleus</location>
    </subcellularLocation>
</comment>
<accession>A0A1S3I8C0</accession>